<dbReference type="AlphaFoldDB" id="A0A1J5R088"/>
<organism evidence="2">
    <name type="scientific">mine drainage metagenome</name>
    <dbReference type="NCBI Taxonomy" id="410659"/>
    <lineage>
        <taxon>unclassified sequences</taxon>
        <taxon>metagenomes</taxon>
        <taxon>ecological metagenomes</taxon>
    </lineage>
</organism>
<dbReference type="EMBL" id="MLJW01000731">
    <property type="protein sequence ID" value="OIQ83139.1"/>
    <property type="molecule type" value="Genomic_DNA"/>
</dbReference>
<protein>
    <submittedName>
        <fullName evidence="2">Putative glycosyltransferase EpsH</fullName>
        <ecNumber evidence="2">2.4.-.-</ecNumber>
    </submittedName>
</protein>
<dbReference type="SUPFAM" id="SSF53448">
    <property type="entry name" value="Nucleotide-diphospho-sugar transferases"/>
    <property type="match status" value="1"/>
</dbReference>
<feature type="domain" description="Glycosyltransferase 2-like" evidence="1">
    <location>
        <begin position="23"/>
        <end position="133"/>
    </location>
</feature>
<accession>A0A1J5R088</accession>
<evidence type="ECO:0000259" key="1">
    <source>
        <dbReference type="Pfam" id="PF00535"/>
    </source>
</evidence>
<gene>
    <name evidence="2" type="primary">epsH_8</name>
    <name evidence="2" type="ORF">GALL_350650</name>
</gene>
<comment type="caution">
    <text evidence="2">The sequence shown here is derived from an EMBL/GenBank/DDBJ whole genome shotgun (WGS) entry which is preliminary data.</text>
</comment>
<keyword evidence="2" id="KW-0328">Glycosyltransferase</keyword>
<name>A0A1J5R088_9ZZZZ</name>
<dbReference type="GO" id="GO:0016757">
    <property type="term" value="F:glycosyltransferase activity"/>
    <property type="evidence" value="ECO:0007669"/>
    <property type="project" value="UniProtKB-KW"/>
</dbReference>
<dbReference type="PANTHER" id="PTHR43685:SF2">
    <property type="entry name" value="GLYCOSYLTRANSFERASE 2-LIKE DOMAIN-CONTAINING PROTEIN"/>
    <property type="match status" value="1"/>
</dbReference>
<sequence>MTTVWERGEMMFDSKPDMDNPVSVVIPAYNAAATIAETLRSVLAQTHRNLDIVVVDDGSTDGTWDVLQSFGSAIRAIRQPNSGIGIARNTGVTAARGEYIALLDADDLCEPERIAIELHYLLNHPDILLCSSDFSGFDQSGPLEASYCGIYYTRCSPAQGGARARYPEHGKLDIASCLLPPSVEPVLVPIHSGRVYEELSMGNFVHPPTVMFRREALDRAGLFDPAIKIACEWEWFVRVARVGRLGYIDRPLLRYRRSATQISSDPRTALDSLAVAYKIHAIDPGLERRAPTQTRRHLGALNLSAADAVIEVSRMRALGLLLKSLFVYRVFKARSPRVLFKIVLPRTFLSKLRRLRTSSA</sequence>
<dbReference type="Gene3D" id="3.90.550.10">
    <property type="entry name" value="Spore Coat Polysaccharide Biosynthesis Protein SpsA, Chain A"/>
    <property type="match status" value="2"/>
</dbReference>
<dbReference type="InterPro" id="IPR029044">
    <property type="entry name" value="Nucleotide-diphossugar_trans"/>
</dbReference>
<dbReference type="EC" id="2.4.-.-" evidence="2"/>
<reference evidence="2" key="1">
    <citation type="submission" date="2016-10" db="EMBL/GenBank/DDBJ databases">
        <title>Sequence of Gallionella enrichment culture.</title>
        <authorList>
            <person name="Poehlein A."/>
            <person name="Muehling M."/>
            <person name="Daniel R."/>
        </authorList>
    </citation>
    <scope>NUCLEOTIDE SEQUENCE</scope>
</reference>
<keyword evidence="2" id="KW-0808">Transferase</keyword>
<dbReference type="PANTHER" id="PTHR43685">
    <property type="entry name" value="GLYCOSYLTRANSFERASE"/>
    <property type="match status" value="1"/>
</dbReference>
<dbReference type="InterPro" id="IPR001173">
    <property type="entry name" value="Glyco_trans_2-like"/>
</dbReference>
<proteinExistence type="predicted"/>
<dbReference type="InterPro" id="IPR050834">
    <property type="entry name" value="Glycosyltransf_2"/>
</dbReference>
<dbReference type="Pfam" id="PF00535">
    <property type="entry name" value="Glycos_transf_2"/>
    <property type="match status" value="1"/>
</dbReference>
<evidence type="ECO:0000313" key="2">
    <source>
        <dbReference type="EMBL" id="OIQ83139.1"/>
    </source>
</evidence>